<organism evidence="2 3">
    <name type="scientific">Naumovozyma castellii</name>
    <name type="common">Yeast</name>
    <name type="synonym">Saccharomyces castellii</name>
    <dbReference type="NCBI Taxonomy" id="27288"/>
    <lineage>
        <taxon>Eukaryota</taxon>
        <taxon>Fungi</taxon>
        <taxon>Dikarya</taxon>
        <taxon>Ascomycota</taxon>
        <taxon>Saccharomycotina</taxon>
        <taxon>Saccharomycetes</taxon>
        <taxon>Saccharomycetales</taxon>
        <taxon>Saccharomycetaceae</taxon>
        <taxon>Naumovozyma</taxon>
    </lineage>
</organism>
<dbReference type="OMA" id="LNCFQYF"/>
<feature type="transmembrane region" description="Helical" evidence="1">
    <location>
        <begin position="61"/>
        <end position="78"/>
    </location>
</feature>
<dbReference type="EMBL" id="HE576754">
    <property type="protein sequence ID" value="CCC69120.1"/>
    <property type="molecule type" value="Genomic_DNA"/>
</dbReference>
<dbReference type="STRING" id="1064592.G0VCB1"/>
<accession>G0VCB1</accession>
<dbReference type="Proteomes" id="UP000001640">
    <property type="component" value="Chromosome 3"/>
</dbReference>
<protein>
    <recommendedName>
        <fullName evidence="4">Vacuolar membrane protein</fullName>
    </recommendedName>
</protein>
<dbReference type="GeneID" id="96902704"/>
<dbReference type="eggNOG" id="ENOG502S1HE">
    <property type="taxonomic scope" value="Eukaryota"/>
</dbReference>
<evidence type="ECO:0000313" key="2">
    <source>
        <dbReference type="EMBL" id="CCC69120.1"/>
    </source>
</evidence>
<dbReference type="PANTHER" id="PTHR31735:SF1">
    <property type="entry name" value="VACUOLAR MEMBRANE PROTEIN YPL162C"/>
    <property type="match status" value="1"/>
</dbReference>
<evidence type="ECO:0000313" key="3">
    <source>
        <dbReference type="Proteomes" id="UP000001640"/>
    </source>
</evidence>
<feature type="transmembrane region" description="Helical" evidence="1">
    <location>
        <begin position="20"/>
        <end position="40"/>
    </location>
</feature>
<reference evidence="2 3" key="1">
    <citation type="journal article" date="2011" name="Proc. Natl. Acad. Sci. U.S.A.">
        <title>Evolutionary erosion of yeast sex chromosomes by mating-type switching accidents.</title>
        <authorList>
            <person name="Gordon J.L."/>
            <person name="Armisen D."/>
            <person name="Proux-Wera E."/>
            <person name="Oheigeartaigh S.S."/>
            <person name="Byrne K.P."/>
            <person name="Wolfe K.H."/>
        </authorList>
    </citation>
    <scope>NUCLEOTIDE SEQUENCE [LARGE SCALE GENOMIC DNA]</scope>
    <source>
        <strain evidence="3">ATCC 76901 / BCRC 22586 / CBS 4309 / NBRC 1992 / NRRL Y-12630</strain>
    </source>
</reference>
<proteinExistence type="predicted"/>
<feature type="transmembrane region" description="Helical" evidence="1">
    <location>
        <begin position="107"/>
        <end position="130"/>
    </location>
</feature>
<dbReference type="InParanoid" id="G0VCB1"/>
<dbReference type="PANTHER" id="PTHR31735">
    <property type="entry name" value="VACUOLAR MEMBRANE PROTEIN YPL162C"/>
    <property type="match status" value="1"/>
</dbReference>
<feature type="transmembrane region" description="Helical" evidence="1">
    <location>
        <begin position="216"/>
        <end position="238"/>
    </location>
</feature>
<evidence type="ECO:0000256" key="1">
    <source>
        <dbReference type="SAM" id="Phobius"/>
    </source>
</evidence>
<reference key="2">
    <citation type="submission" date="2011-08" db="EMBL/GenBank/DDBJ databases">
        <title>Genome sequence of Naumovozyma castellii.</title>
        <authorList>
            <person name="Gordon J.L."/>
            <person name="Armisen D."/>
            <person name="Proux-Wera E."/>
            <person name="OhEigeartaigh S.S."/>
            <person name="Byrne K.P."/>
            <person name="Wolfe K.H."/>
        </authorList>
    </citation>
    <scope>NUCLEOTIDE SEQUENCE</scope>
    <source>
        <strain>Type strain:CBS 4309</strain>
    </source>
</reference>
<keyword evidence="1" id="KW-1133">Transmembrane helix</keyword>
<keyword evidence="1" id="KW-0812">Transmembrane</keyword>
<dbReference type="FunCoup" id="G0VCB1">
    <property type="interactions" value="73"/>
</dbReference>
<dbReference type="KEGG" id="ncs:NCAS_0C01300"/>
<dbReference type="Pfam" id="PF12400">
    <property type="entry name" value="STIMATE"/>
    <property type="match status" value="1"/>
</dbReference>
<keyword evidence="3" id="KW-1185">Reference proteome</keyword>
<dbReference type="InterPro" id="IPR022127">
    <property type="entry name" value="STIMATE/YPL162C"/>
</dbReference>
<dbReference type="AlphaFoldDB" id="G0VCB1"/>
<gene>
    <name evidence="2" type="primary">NCAS0C01300</name>
    <name evidence="2" type="ordered locus">NCAS_0C01300</name>
</gene>
<dbReference type="OrthoDB" id="431202at2759"/>
<dbReference type="HOGENOM" id="CLU_040321_2_1_1"/>
<keyword evidence="1" id="KW-0472">Membrane</keyword>
<dbReference type="RefSeq" id="XP_003675487.1">
    <property type="nucleotide sequence ID" value="XM_003675439.1"/>
</dbReference>
<sequence>MSSQGMIQKPTRGETCQLLGPVSLFIQFLMGVAAIMMLLLKRNYEHPRRKMIVWVYDTGKQITGSLGIHLLNIFISVIKKRRNLLKVLMVIRGDDSDNDDDDDQCDWYFLNLLLDTTIGIPILWGALNFIEKILLRFKVENVQSGNYFPALTNDEEEDNLMSTHEPKFEAFLKQLLVFVGGLSIMKVIVFLILNYFEDFAYWFAEIILGWSDPWPNFQVFLVMFVCPVLLNCFQYFCVDNIIKLPTDHLNLENVQNFESESYSDDDSDTHKHWSLFRRGRSKQYGSIL</sequence>
<evidence type="ECO:0008006" key="4">
    <source>
        <dbReference type="Google" id="ProtNLM"/>
    </source>
</evidence>
<feature type="transmembrane region" description="Helical" evidence="1">
    <location>
        <begin position="175"/>
        <end position="196"/>
    </location>
</feature>
<name>G0VCB1_NAUCA</name>
<dbReference type="GO" id="GO:0016020">
    <property type="term" value="C:membrane"/>
    <property type="evidence" value="ECO:0007669"/>
    <property type="project" value="TreeGrafter"/>
</dbReference>